<keyword evidence="1" id="KW-1133">Transmembrane helix</keyword>
<organism evidence="3 4">
    <name type="scientific">Chitinophaga tropicalis</name>
    <dbReference type="NCBI Taxonomy" id="2683588"/>
    <lineage>
        <taxon>Bacteria</taxon>
        <taxon>Pseudomonadati</taxon>
        <taxon>Bacteroidota</taxon>
        <taxon>Chitinophagia</taxon>
        <taxon>Chitinophagales</taxon>
        <taxon>Chitinophagaceae</taxon>
        <taxon>Chitinophaga</taxon>
    </lineage>
</organism>
<protein>
    <recommendedName>
        <fullName evidence="2">DUF4350 domain-containing protein</fullName>
    </recommendedName>
</protein>
<gene>
    <name evidence="3" type="ORF">GO493_21815</name>
</gene>
<name>A0A7K1U9F6_9BACT</name>
<dbReference type="EMBL" id="WRXN01000011">
    <property type="protein sequence ID" value="MVT10920.1"/>
    <property type="molecule type" value="Genomic_DNA"/>
</dbReference>
<feature type="transmembrane region" description="Helical" evidence="1">
    <location>
        <begin position="276"/>
        <end position="294"/>
    </location>
</feature>
<evidence type="ECO:0000256" key="1">
    <source>
        <dbReference type="SAM" id="Phobius"/>
    </source>
</evidence>
<sequence length="411" mass="47814">MKSKTIIILFSVLGLVVILLLVLSSRTQSEDKQEDIDLTQQSFSYKDKKPGGCYVAYQALPHIFTYYAVKPHIVTKSFTRTYSKDDVLSSAGGNLYILVTDKLYTSKEDVQHMLTYVTDGNELFIAANEPDSLLLERLGLKLAVRTSWPLVDSSVQHFVNPNLAPDTVYSRIGIFAGRYFSGMDTSRTVILGTNANHQPNFIKIHHGKGDIFLSLNPSALTNYFLLHRNNIMSMERQLGYTSYYAENVYWDEYYKYLRSRDSSDFSEWEVLMRFPAMRWALWLIVVLLLIYVLFESKRRQRIIPEKPLLTNNSLEFVEAMGQLYYQQHDNANLARKIIQQWMEFIRSRYYLGTHQIDDNFADALSRKAVMPLQHVKDILQEVEMIQRADRVSDDSLKRFYKNIQAFYLNSK</sequence>
<dbReference type="AlphaFoldDB" id="A0A7K1U9F6"/>
<evidence type="ECO:0000313" key="3">
    <source>
        <dbReference type="EMBL" id="MVT10920.1"/>
    </source>
</evidence>
<proteinExistence type="predicted"/>
<evidence type="ECO:0000259" key="2">
    <source>
        <dbReference type="Pfam" id="PF14258"/>
    </source>
</evidence>
<keyword evidence="1" id="KW-0472">Membrane</keyword>
<dbReference type="Proteomes" id="UP000461730">
    <property type="component" value="Unassembled WGS sequence"/>
</dbReference>
<keyword evidence="1" id="KW-0812">Transmembrane</keyword>
<dbReference type="InterPro" id="IPR025646">
    <property type="entry name" value="DUF4350"/>
</dbReference>
<comment type="caution">
    <text evidence="3">The sequence shown here is derived from an EMBL/GenBank/DDBJ whole genome shotgun (WGS) entry which is preliminary data.</text>
</comment>
<dbReference type="Pfam" id="PF14258">
    <property type="entry name" value="DUF4350"/>
    <property type="match status" value="1"/>
</dbReference>
<dbReference type="RefSeq" id="WP_157308359.1">
    <property type="nucleotide sequence ID" value="NZ_WRXN01000011.1"/>
</dbReference>
<accession>A0A7K1U9F6</accession>
<feature type="domain" description="DUF4350" evidence="2">
    <location>
        <begin position="82"/>
        <end position="230"/>
    </location>
</feature>
<keyword evidence="4" id="KW-1185">Reference proteome</keyword>
<evidence type="ECO:0000313" key="4">
    <source>
        <dbReference type="Proteomes" id="UP000461730"/>
    </source>
</evidence>
<reference evidence="3 4" key="1">
    <citation type="submission" date="2019-12" db="EMBL/GenBank/DDBJ databases">
        <title>Chitinophaga sp. strain ysch24 (GDMCC 1.1355), whole genome shotgun sequence.</title>
        <authorList>
            <person name="Zhang X."/>
        </authorList>
    </citation>
    <scope>NUCLEOTIDE SEQUENCE [LARGE SCALE GENOMIC DNA]</scope>
    <source>
        <strain evidence="4">ysch24</strain>
    </source>
</reference>